<feature type="domain" description="Gfo/Idh/MocA-like oxidoreductase N-terminal" evidence="4">
    <location>
        <begin position="8"/>
        <end position="126"/>
    </location>
</feature>
<accession>A0ABW4L4N8</accession>
<feature type="domain" description="GFO/IDH/MocA-like oxidoreductase" evidence="5">
    <location>
        <begin position="136"/>
        <end position="264"/>
    </location>
</feature>
<dbReference type="SUPFAM" id="SSF55347">
    <property type="entry name" value="Glyceraldehyde-3-phosphate dehydrogenase-like, C-terminal domain"/>
    <property type="match status" value="1"/>
</dbReference>
<dbReference type="InterPro" id="IPR055170">
    <property type="entry name" value="GFO_IDH_MocA-like_dom"/>
</dbReference>
<comment type="similarity">
    <text evidence="1">Belongs to the Gfo/Idh/MocA family.</text>
</comment>
<protein>
    <submittedName>
        <fullName evidence="6">Gfo/Idh/MocA family protein</fullName>
    </submittedName>
</protein>
<reference evidence="7" key="1">
    <citation type="journal article" date="2019" name="Int. J. Syst. Evol. Microbiol.">
        <title>The Global Catalogue of Microorganisms (GCM) 10K type strain sequencing project: providing services to taxonomists for standard genome sequencing and annotation.</title>
        <authorList>
            <consortium name="The Broad Institute Genomics Platform"/>
            <consortium name="The Broad Institute Genome Sequencing Center for Infectious Disease"/>
            <person name="Wu L."/>
            <person name="Ma J."/>
        </authorList>
    </citation>
    <scope>NUCLEOTIDE SEQUENCE [LARGE SCALE GENOMIC DNA]</scope>
    <source>
        <strain evidence="7">JCM 17130</strain>
    </source>
</reference>
<keyword evidence="3" id="KW-0520">NAD</keyword>
<evidence type="ECO:0000259" key="5">
    <source>
        <dbReference type="Pfam" id="PF22725"/>
    </source>
</evidence>
<dbReference type="Gene3D" id="3.40.50.720">
    <property type="entry name" value="NAD(P)-binding Rossmann-like Domain"/>
    <property type="match status" value="1"/>
</dbReference>
<dbReference type="Gene3D" id="3.30.360.10">
    <property type="entry name" value="Dihydrodipicolinate Reductase, domain 2"/>
    <property type="match status" value="1"/>
</dbReference>
<dbReference type="Pfam" id="PF01408">
    <property type="entry name" value="GFO_IDH_MocA"/>
    <property type="match status" value="1"/>
</dbReference>
<dbReference type="SUPFAM" id="SSF51735">
    <property type="entry name" value="NAD(P)-binding Rossmann-fold domains"/>
    <property type="match status" value="1"/>
</dbReference>
<dbReference type="InterPro" id="IPR000683">
    <property type="entry name" value="Gfo/Idh/MocA-like_OxRdtase_N"/>
</dbReference>
<evidence type="ECO:0000259" key="4">
    <source>
        <dbReference type="Pfam" id="PF01408"/>
    </source>
</evidence>
<sequence>MSAAEEPIRTALIGAGNSGRHYHLPLLWADPRFEVRAVAAAHAATLDSLDLPDGTVRTTDWQAAVAADVDLVVVALPHDLHHPVAAAALEAGRHVLVEKPMTVTVAEADDLIARADRAGRVLAVHHQRRWEEDVTALAELLRSGEIGTPWHLTLARGHQGHYVTATPGAPHAGTEVVPWVLRRRSGGGVARLVGPHVIDHALLLAGGEVCSVAGRTHRADGEDVEDWIGLDLTTDSGVTVHAEIFRRTGLAPARAAVWGSEGMAVAPDGTRIEIRRHDGEDRVVSGLRPPGRLGAQIYDDVAAAVRHGRPLRVPPTHARRVVEIIELAELSAARDGEPVAVPAGGVARQPVPGSGGAVR</sequence>
<comment type="caution">
    <text evidence="6">The sequence shown here is derived from an EMBL/GenBank/DDBJ whole genome shotgun (WGS) entry which is preliminary data.</text>
</comment>
<dbReference type="InterPro" id="IPR051317">
    <property type="entry name" value="Gfo/Idh/MocA_oxidoreduct"/>
</dbReference>
<dbReference type="PANTHER" id="PTHR43708">
    <property type="entry name" value="CONSERVED EXPRESSED OXIDOREDUCTASE (EUROFUNG)"/>
    <property type="match status" value="1"/>
</dbReference>
<organism evidence="6 7">
    <name type="scientific">Georgenia deserti</name>
    <dbReference type="NCBI Taxonomy" id="2093781"/>
    <lineage>
        <taxon>Bacteria</taxon>
        <taxon>Bacillati</taxon>
        <taxon>Actinomycetota</taxon>
        <taxon>Actinomycetes</taxon>
        <taxon>Micrococcales</taxon>
        <taxon>Bogoriellaceae</taxon>
        <taxon>Georgenia</taxon>
    </lineage>
</organism>
<dbReference type="Proteomes" id="UP001597277">
    <property type="component" value="Unassembled WGS sequence"/>
</dbReference>
<dbReference type="RefSeq" id="WP_388006686.1">
    <property type="nucleotide sequence ID" value="NZ_JBHUEE010000005.1"/>
</dbReference>
<dbReference type="PANTHER" id="PTHR43708:SF5">
    <property type="entry name" value="CONSERVED EXPRESSED OXIDOREDUCTASE (EUROFUNG)-RELATED"/>
    <property type="match status" value="1"/>
</dbReference>
<evidence type="ECO:0000313" key="7">
    <source>
        <dbReference type="Proteomes" id="UP001597277"/>
    </source>
</evidence>
<evidence type="ECO:0000313" key="6">
    <source>
        <dbReference type="EMBL" id="MFD1718425.1"/>
    </source>
</evidence>
<dbReference type="EMBL" id="JBHUEE010000005">
    <property type="protein sequence ID" value="MFD1718425.1"/>
    <property type="molecule type" value="Genomic_DNA"/>
</dbReference>
<keyword evidence="2" id="KW-0560">Oxidoreductase</keyword>
<evidence type="ECO:0000256" key="2">
    <source>
        <dbReference type="ARBA" id="ARBA00023002"/>
    </source>
</evidence>
<proteinExistence type="inferred from homology"/>
<name>A0ABW4L4N8_9MICO</name>
<dbReference type="InterPro" id="IPR036291">
    <property type="entry name" value="NAD(P)-bd_dom_sf"/>
</dbReference>
<evidence type="ECO:0000256" key="1">
    <source>
        <dbReference type="ARBA" id="ARBA00010928"/>
    </source>
</evidence>
<keyword evidence="7" id="KW-1185">Reference proteome</keyword>
<dbReference type="Pfam" id="PF22725">
    <property type="entry name" value="GFO_IDH_MocA_C3"/>
    <property type="match status" value="1"/>
</dbReference>
<gene>
    <name evidence="6" type="ORF">ACFSE6_11300</name>
</gene>
<evidence type="ECO:0000256" key="3">
    <source>
        <dbReference type="ARBA" id="ARBA00023027"/>
    </source>
</evidence>